<reference evidence="6 7" key="1">
    <citation type="submission" date="2018-01" db="EMBL/GenBank/DDBJ databases">
        <title>Complete and assembled Genome of Pantoea gaviniae DSM22758T.</title>
        <authorList>
            <person name="Stevens M.J.A."/>
            <person name="Zurfluh K."/>
            <person name="Stephan R."/>
        </authorList>
    </citation>
    <scope>NUCLEOTIDE SEQUENCE [LARGE SCALE GENOMIC DNA]</scope>
    <source>
        <strain evidence="6 7">DSM 22758</strain>
    </source>
</reference>
<feature type="active site" description="Proton donor" evidence="5">
    <location>
        <position position="228"/>
    </location>
</feature>
<dbReference type="NCBIfam" id="NF004326">
    <property type="entry name" value="PRK05720.1"/>
    <property type="match status" value="1"/>
</dbReference>
<evidence type="ECO:0000313" key="6">
    <source>
        <dbReference type="EMBL" id="AUX95385.1"/>
    </source>
</evidence>
<feature type="binding site" evidence="5">
    <location>
        <begin position="49"/>
        <end position="51"/>
    </location>
    <ligand>
        <name>substrate</name>
    </ligand>
</feature>
<name>A0A2L0ILD3_9GAMM</name>
<protein>
    <recommendedName>
        <fullName evidence="5">Methylthioribose-1-phosphate isomerase</fullName>
        <shortName evidence="5">M1Pi</shortName>
        <shortName evidence="5">MTR-1-P isomerase</shortName>
        <ecNumber evidence="5">5.3.1.23</ecNumber>
    </recommendedName>
    <alternativeName>
        <fullName evidence="5">S-methyl-5-thioribose-1-phosphate isomerase</fullName>
    </alternativeName>
</protein>
<dbReference type="PANTHER" id="PTHR43475:SF1">
    <property type="entry name" value="METHYLTHIORIBOSE-1-PHOSPHATE ISOMERASE"/>
    <property type="match status" value="1"/>
</dbReference>
<dbReference type="Gene3D" id="1.20.120.420">
    <property type="entry name" value="translation initiation factor eif-2b, domain 1"/>
    <property type="match status" value="1"/>
</dbReference>
<keyword evidence="5" id="KW-0486">Methionine biosynthesis</keyword>
<dbReference type="HAMAP" id="MF_01678">
    <property type="entry name" value="Salvage_MtnA"/>
    <property type="match status" value="1"/>
</dbReference>
<evidence type="ECO:0000256" key="5">
    <source>
        <dbReference type="HAMAP-Rule" id="MF_01678"/>
    </source>
</evidence>
<dbReference type="InterPro" id="IPR011559">
    <property type="entry name" value="Initiation_fac_2B_a/b/d"/>
</dbReference>
<evidence type="ECO:0000313" key="7">
    <source>
        <dbReference type="Proteomes" id="UP000238365"/>
    </source>
</evidence>
<comment type="pathway">
    <text evidence="5">Amino-acid biosynthesis; L-methionine biosynthesis via salvage pathway; L-methionine from S-methyl-5-thio-alpha-D-ribose 1-phosphate: step 1/6.</text>
</comment>
<feature type="binding site" evidence="5">
    <location>
        <position position="86"/>
    </location>
    <ligand>
        <name>substrate</name>
    </ligand>
</feature>
<dbReference type="InterPro" id="IPR037171">
    <property type="entry name" value="NagB/RpiA_transferase-like"/>
</dbReference>
<dbReference type="InterPro" id="IPR005251">
    <property type="entry name" value="IF-M1Pi"/>
</dbReference>
<evidence type="ECO:0000256" key="2">
    <source>
        <dbReference type="ARBA" id="ARBA00050906"/>
    </source>
</evidence>
<accession>A0A2L0ILD3</accession>
<dbReference type="GO" id="GO:0046523">
    <property type="term" value="F:S-methyl-5-thioribose-1-phosphate isomerase activity"/>
    <property type="evidence" value="ECO:0007669"/>
    <property type="project" value="UniProtKB-UniRule"/>
</dbReference>
<dbReference type="Proteomes" id="UP000238365">
    <property type="component" value="Chromosome"/>
</dbReference>
<feature type="binding site" evidence="5">
    <location>
        <begin position="238"/>
        <end position="239"/>
    </location>
    <ligand>
        <name>substrate</name>
    </ligand>
</feature>
<comment type="function">
    <text evidence="4">Catalyzes the interconversion of methylthioribose-1-phosphate (MTR-1-P) into methylthioribulose-1-phosphate (MTRu-1-P). Also catalyzes the interconversion of 5-deoxyribose 1-phosphate and 5-deoxyribulose 1-phosphate. Part of a bifunctional DHAP-shunt salvage pathway for SAM by-products.</text>
</comment>
<organism evidence="6 7">
    <name type="scientific">Mixta gaviniae</name>
    <dbReference type="NCBI Taxonomy" id="665914"/>
    <lineage>
        <taxon>Bacteria</taxon>
        <taxon>Pseudomonadati</taxon>
        <taxon>Pseudomonadota</taxon>
        <taxon>Gammaproteobacteria</taxon>
        <taxon>Enterobacterales</taxon>
        <taxon>Erwiniaceae</taxon>
        <taxon>Mixta</taxon>
    </lineage>
</organism>
<comment type="similarity">
    <text evidence="5">Belongs to the EIF-2B alpha/beta/delta subunits family. MtnA subfamily.</text>
</comment>
<dbReference type="UniPathway" id="UPA00904">
    <property type="reaction ID" value="UER00874"/>
</dbReference>
<dbReference type="KEGG" id="pgz:C2E15_05115"/>
<dbReference type="SUPFAM" id="SSF100950">
    <property type="entry name" value="NagB/RpiA/CoA transferase-like"/>
    <property type="match status" value="1"/>
</dbReference>
<dbReference type="NCBIfam" id="TIGR00524">
    <property type="entry name" value="eIF-2B_rel"/>
    <property type="match status" value="1"/>
</dbReference>
<comment type="catalytic activity">
    <reaction evidence="3">
        <text>5-(methylsulfanyl)-alpha-D-ribose 1-phosphate = 5-(methylsulfanyl)-D-ribulose 1-phosphate</text>
        <dbReference type="Rhea" id="RHEA:19989"/>
        <dbReference type="ChEBI" id="CHEBI:58533"/>
        <dbReference type="ChEBI" id="CHEBI:58548"/>
        <dbReference type="EC" id="5.3.1.23"/>
    </reaction>
    <physiologicalReaction direction="left-to-right" evidence="3">
        <dbReference type="Rhea" id="RHEA:19990"/>
    </physiologicalReaction>
</comment>
<dbReference type="InterPro" id="IPR027363">
    <property type="entry name" value="M1Pi_N"/>
</dbReference>
<evidence type="ECO:0000256" key="1">
    <source>
        <dbReference type="ARBA" id="ARBA00023235"/>
    </source>
</evidence>
<dbReference type="GO" id="GO:0019509">
    <property type="term" value="P:L-methionine salvage from methylthioadenosine"/>
    <property type="evidence" value="ECO:0007669"/>
    <property type="project" value="UniProtKB-UniRule"/>
</dbReference>
<comment type="catalytic activity">
    <reaction evidence="2">
        <text>5-deoxy-alpha-D-ribose 1-phosphate = 5-deoxy-D-ribulose 1-phosphate</text>
        <dbReference type="Rhea" id="RHEA:61296"/>
        <dbReference type="ChEBI" id="CHEBI:58749"/>
        <dbReference type="ChEBI" id="CHEBI:144504"/>
    </reaction>
    <physiologicalReaction direction="left-to-right" evidence="2">
        <dbReference type="Rhea" id="RHEA:61297"/>
    </physiologicalReaction>
</comment>
<dbReference type="FunFam" id="3.40.50.10470:FF:000006">
    <property type="entry name" value="Methylthioribose-1-phosphate isomerase"/>
    <property type="match status" value="1"/>
</dbReference>
<dbReference type="AlphaFoldDB" id="A0A2L0ILD3"/>
<keyword evidence="5" id="KW-0028">Amino-acid biosynthesis</keyword>
<dbReference type="Gene3D" id="3.40.50.10470">
    <property type="entry name" value="Translation initiation factor eif-2b, domain 2"/>
    <property type="match status" value="1"/>
</dbReference>
<feature type="site" description="Transition state stabilizer" evidence="5">
    <location>
        <position position="148"/>
    </location>
</feature>
<dbReference type="EMBL" id="CP026377">
    <property type="protein sequence ID" value="AUX95385.1"/>
    <property type="molecule type" value="Genomic_DNA"/>
</dbReference>
<dbReference type="Pfam" id="PF01008">
    <property type="entry name" value="IF-2B"/>
    <property type="match status" value="1"/>
</dbReference>
<dbReference type="InterPro" id="IPR042529">
    <property type="entry name" value="IF_2B-like_C"/>
</dbReference>
<dbReference type="InterPro" id="IPR000649">
    <property type="entry name" value="IF-2B-related"/>
</dbReference>
<gene>
    <name evidence="5 6" type="primary">mtnA</name>
    <name evidence="6" type="ORF">C2E15_05115</name>
</gene>
<dbReference type="RefSeq" id="WP_104959087.1">
    <property type="nucleotide sequence ID" value="NZ_CP026377.1"/>
</dbReference>
<keyword evidence="1 5" id="KW-0413">Isomerase</keyword>
<feature type="binding site" evidence="5">
    <location>
        <position position="187"/>
    </location>
    <ligand>
        <name>substrate</name>
    </ligand>
</feature>
<dbReference type="EC" id="5.3.1.23" evidence="5"/>
<evidence type="ECO:0000256" key="3">
    <source>
        <dbReference type="ARBA" id="ARBA00051169"/>
    </source>
</evidence>
<dbReference type="PANTHER" id="PTHR43475">
    <property type="entry name" value="METHYLTHIORIBOSE-1-PHOSPHATE ISOMERASE"/>
    <property type="match status" value="1"/>
</dbReference>
<keyword evidence="7" id="KW-1185">Reference proteome</keyword>
<dbReference type="NCBIfam" id="TIGR00512">
    <property type="entry name" value="salvage_mtnA"/>
    <property type="match status" value="1"/>
</dbReference>
<evidence type="ECO:0000256" key="4">
    <source>
        <dbReference type="ARBA" id="ARBA00058145"/>
    </source>
</evidence>
<proteinExistence type="inferred from homology"/>
<sequence length="343" mass="36484">MQTLHTTSLRVRDNQLWILDQQALPQQQNWLDASSVDALVGHIHALRVRGAPLIGLSASLLLALLAENGMSRDALSQVLTVLRAARPTAVNLMNNLDRMKLALAQENYVAALGTEALRLVEEDKALCEAIVRAGSERVPRGSRILTHCNTGGLATAGVGTAIGVIARAFEQGKVEQVWVGETRPLLQGGRLTAWELGELGIPNRLICDSMAAALMAQQQVDAVWVGADRIAANGDVANKIGTYSLAVLARYHHIPFYVAAPHTTLDRHCPDGSAIPIEQRTAAEVTGVAGSFGQVQWAPQNAQVWNPAFDVTPAALISGWVLDTGVVTPEAVAAGCFQPLAGV</sequence>